<dbReference type="EMBL" id="ML995487">
    <property type="protein sequence ID" value="KAF2141410.1"/>
    <property type="molecule type" value="Genomic_DNA"/>
</dbReference>
<dbReference type="OrthoDB" id="5430620at2759"/>
<dbReference type="Proteomes" id="UP000799438">
    <property type="component" value="Unassembled WGS sequence"/>
</dbReference>
<protein>
    <submittedName>
        <fullName evidence="2">Uncharacterized protein</fullName>
    </submittedName>
</protein>
<dbReference type="AlphaFoldDB" id="A0A6A6BBB6"/>
<evidence type="ECO:0000256" key="1">
    <source>
        <dbReference type="SAM" id="SignalP"/>
    </source>
</evidence>
<dbReference type="InterPro" id="IPR052820">
    <property type="entry name" value="PhiA_domain"/>
</dbReference>
<proteinExistence type="predicted"/>
<dbReference type="RefSeq" id="XP_033397123.1">
    <property type="nucleotide sequence ID" value="XM_033542152.1"/>
</dbReference>
<feature type="chain" id="PRO_5025491894" evidence="1">
    <location>
        <begin position="20"/>
        <end position="133"/>
    </location>
</feature>
<sequence>MDHLTLLLSLVFKIAFATAEDIQYCGNTPYHPSQFVSVPGGQQYYIEPNGALGFTQTHSASVPTGSVYGGTAYENGEFKYLPGQGWYVCPTSTVGQWQLFQKLGGVSFDSACVGLNVLTKNLDANRSYAWQYT</sequence>
<keyword evidence="1" id="KW-0732">Signal</keyword>
<keyword evidence="3" id="KW-1185">Reference proteome</keyword>
<evidence type="ECO:0000313" key="2">
    <source>
        <dbReference type="EMBL" id="KAF2141410.1"/>
    </source>
</evidence>
<organism evidence="2 3">
    <name type="scientific">Aplosporella prunicola CBS 121167</name>
    <dbReference type="NCBI Taxonomy" id="1176127"/>
    <lineage>
        <taxon>Eukaryota</taxon>
        <taxon>Fungi</taxon>
        <taxon>Dikarya</taxon>
        <taxon>Ascomycota</taxon>
        <taxon>Pezizomycotina</taxon>
        <taxon>Dothideomycetes</taxon>
        <taxon>Dothideomycetes incertae sedis</taxon>
        <taxon>Botryosphaeriales</taxon>
        <taxon>Aplosporellaceae</taxon>
        <taxon>Aplosporella</taxon>
    </lineage>
</organism>
<dbReference type="GeneID" id="54299649"/>
<evidence type="ECO:0000313" key="3">
    <source>
        <dbReference type="Proteomes" id="UP000799438"/>
    </source>
</evidence>
<reference evidence="2" key="1">
    <citation type="journal article" date="2020" name="Stud. Mycol.">
        <title>101 Dothideomycetes genomes: a test case for predicting lifestyles and emergence of pathogens.</title>
        <authorList>
            <person name="Haridas S."/>
            <person name="Albert R."/>
            <person name="Binder M."/>
            <person name="Bloem J."/>
            <person name="Labutti K."/>
            <person name="Salamov A."/>
            <person name="Andreopoulos B."/>
            <person name="Baker S."/>
            <person name="Barry K."/>
            <person name="Bills G."/>
            <person name="Bluhm B."/>
            <person name="Cannon C."/>
            <person name="Castanera R."/>
            <person name="Culley D."/>
            <person name="Daum C."/>
            <person name="Ezra D."/>
            <person name="Gonzalez J."/>
            <person name="Henrissat B."/>
            <person name="Kuo A."/>
            <person name="Liang C."/>
            <person name="Lipzen A."/>
            <person name="Lutzoni F."/>
            <person name="Magnuson J."/>
            <person name="Mondo S."/>
            <person name="Nolan M."/>
            <person name="Ohm R."/>
            <person name="Pangilinan J."/>
            <person name="Park H.-J."/>
            <person name="Ramirez L."/>
            <person name="Alfaro M."/>
            <person name="Sun H."/>
            <person name="Tritt A."/>
            <person name="Yoshinaga Y."/>
            <person name="Zwiers L.-H."/>
            <person name="Turgeon B."/>
            <person name="Goodwin S."/>
            <person name="Spatafora J."/>
            <person name="Crous P."/>
            <person name="Grigoriev I."/>
        </authorList>
    </citation>
    <scope>NUCLEOTIDE SEQUENCE</scope>
    <source>
        <strain evidence="2">CBS 121167</strain>
    </source>
</reference>
<feature type="signal peptide" evidence="1">
    <location>
        <begin position="1"/>
        <end position="19"/>
    </location>
</feature>
<dbReference type="PANTHER" id="PTHR42047:SF1">
    <property type="entry name" value="PROTEIN, PUTATIVE (AFU_ORTHOLOGUE AFUA_6G03560)-RELATED"/>
    <property type="match status" value="1"/>
</dbReference>
<dbReference type="PANTHER" id="PTHR42047">
    <property type="entry name" value="PROTEIN, PUTATIVE (AFU_ORTHOLOGUE AFUA_6G03560)-RELATED"/>
    <property type="match status" value="1"/>
</dbReference>
<accession>A0A6A6BBB6</accession>
<name>A0A6A6BBB6_9PEZI</name>
<gene>
    <name evidence="2" type="ORF">K452DRAFT_298790</name>
</gene>